<dbReference type="Pfam" id="PF00069">
    <property type="entry name" value="Pkinase"/>
    <property type="match status" value="1"/>
</dbReference>
<feature type="compositionally biased region" description="Basic residues" evidence="9">
    <location>
        <begin position="1"/>
        <end position="11"/>
    </location>
</feature>
<organism evidence="11 12">
    <name type="scientific">Phialocephala subalpina</name>
    <dbReference type="NCBI Taxonomy" id="576137"/>
    <lineage>
        <taxon>Eukaryota</taxon>
        <taxon>Fungi</taxon>
        <taxon>Dikarya</taxon>
        <taxon>Ascomycota</taxon>
        <taxon>Pezizomycotina</taxon>
        <taxon>Leotiomycetes</taxon>
        <taxon>Helotiales</taxon>
        <taxon>Mollisiaceae</taxon>
        <taxon>Phialocephala</taxon>
        <taxon>Phialocephala fortinii species complex</taxon>
    </lineage>
</organism>
<dbReference type="InterPro" id="IPR000719">
    <property type="entry name" value="Prot_kinase_dom"/>
</dbReference>
<feature type="domain" description="Protein kinase" evidence="10">
    <location>
        <begin position="126"/>
        <end position="475"/>
    </location>
</feature>
<evidence type="ECO:0000256" key="1">
    <source>
        <dbReference type="ARBA" id="ARBA00012513"/>
    </source>
</evidence>
<dbReference type="PROSITE" id="PS50011">
    <property type="entry name" value="PROTEIN_KINASE_DOM"/>
    <property type="match status" value="1"/>
</dbReference>
<dbReference type="Gene3D" id="3.30.200.20">
    <property type="entry name" value="Phosphorylase Kinase, domain 1"/>
    <property type="match status" value="1"/>
</dbReference>
<dbReference type="InterPro" id="IPR008271">
    <property type="entry name" value="Ser/Thr_kinase_AS"/>
</dbReference>
<dbReference type="SMART" id="SM00220">
    <property type="entry name" value="S_TKc"/>
    <property type="match status" value="1"/>
</dbReference>
<feature type="region of interest" description="Disordered" evidence="9">
    <location>
        <begin position="1"/>
        <end position="28"/>
    </location>
</feature>
<feature type="compositionally biased region" description="Basic and acidic residues" evidence="9">
    <location>
        <begin position="502"/>
        <end position="512"/>
    </location>
</feature>
<evidence type="ECO:0000313" key="11">
    <source>
        <dbReference type="EMBL" id="CZR53375.1"/>
    </source>
</evidence>
<feature type="compositionally biased region" description="Basic and acidic residues" evidence="9">
    <location>
        <begin position="12"/>
        <end position="28"/>
    </location>
</feature>
<keyword evidence="6" id="KW-0067">ATP-binding</keyword>
<dbReference type="InterPro" id="IPR050660">
    <property type="entry name" value="NEK_Ser/Thr_kinase"/>
</dbReference>
<dbReference type="GO" id="GO:0005524">
    <property type="term" value="F:ATP binding"/>
    <property type="evidence" value="ECO:0007669"/>
    <property type="project" value="UniProtKB-KW"/>
</dbReference>
<sequence>MPDSKKKKKSKQKDEPKAEVKPDEPDQTRLRRIFPEFARLPDGWVIKTWKKDDKNNGRVYYAKEGENNAWIHPSLGALPAGWQIRLWPQEGTGLLEPKFSIKQKNKWRTSLKDPRLDPKVLKASQKELKRNHGSGNIGEKSSMQIAGSLIKMSKKKKLDDMRRADISKVDISGAYDYLHCIDSGGDIGAMNGGVFVVRLKKTSQLYVEKRFLMDDASDRQMAINELKLMHRVKHPALTFFSNGFITREISAVYMELCDRGSLGDIMSAYKDMRKKSSPDERPRMPEKFLWHCFVGLCDALAYLQTGLHYLGKNIQSPDKIASGWVPILHRDIKPDNILLKSRSQSAERKYFYCTLSDFGLACEDYPDDNPKQDYYQRTGAAAGTPYCKRTDLWALGTIIYNLAECNSSAHVDWAQKDAYNIHQDLFPLSKVMHVEPKTIKLYYSKELRDCVKEATNPDPNKRPKASEMVIKLAKMAKKALKSADINPQNEEERLPSWATGVHEYHAKKPKTREEVIAEKKARTAAGKK</sequence>
<keyword evidence="5" id="KW-0418">Kinase</keyword>
<dbReference type="OrthoDB" id="310217at2759"/>
<gene>
    <name evidence="11" type="ORF">PAC_03253</name>
</gene>
<evidence type="ECO:0000256" key="5">
    <source>
        <dbReference type="ARBA" id="ARBA00022777"/>
    </source>
</evidence>
<accession>A0A1L7WKS1</accession>
<comment type="catalytic activity">
    <reaction evidence="7">
        <text>L-threonyl-[protein] + ATP = O-phospho-L-threonyl-[protein] + ADP + H(+)</text>
        <dbReference type="Rhea" id="RHEA:46608"/>
        <dbReference type="Rhea" id="RHEA-COMP:11060"/>
        <dbReference type="Rhea" id="RHEA-COMP:11605"/>
        <dbReference type="ChEBI" id="CHEBI:15378"/>
        <dbReference type="ChEBI" id="CHEBI:30013"/>
        <dbReference type="ChEBI" id="CHEBI:30616"/>
        <dbReference type="ChEBI" id="CHEBI:61977"/>
        <dbReference type="ChEBI" id="CHEBI:456216"/>
        <dbReference type="EC" id="2.7.11.1"/>
    </reaction>
</comment>
<keyword evidence="3" id="KW-0808">Transferase</keyword>
<protein>
    <recommendedName>
        <fullName evidence="1">non-specific serine/threonine protein kinase</fullName>
        <ecNumber evidence="1">2.7.11.1</ecNumber>
    </recommendedName>
</protein>
<proteinExistence type="predicted"/>
<dbReference type="EC" id="2.7.11.1" evidence="1"/>
<dbReference type="PANTHER" id="PTHR43671">
    <property type="entry name" value="SERINE/THREONINE-PROTEIN KINASE NEK"/>
    <property type="match status" value="1"/>
</dbReference>
<name>A0A1L7WKS1_9HELO</name>
<dbReference type="Proteomes" id="UP000184330">
    <property type="component" value="Unassembled WGS sequence"/>
</dbReference>
<reference evidence="11 12" key="1">
    <citation type="submission" date="2016-03" db="EMBL/GenBank/DDBJ databases">
        <authorList>
            <person name="Ploux O."/>
        </authorList>
    </citation>
    <scope>NUCLEOTIDE SEQUENCE [LARGE SCALE GENOMIC DNA]</scope>
    <source>
        <strain evidence="11 12">UAMH 11012</strain>
    </source>
</reference>
<evidence type="ECO:0000313" key="12">
    <source>
        <dbReference type="Proteomes" id="UP000184330"/>
    </source>
</evidence>
<keyword evidence="4" id="KW-0547">Nucleotide-binding</keyword>
<keyword evidence="12" id="KW-1185">Reference proteome</keyword>
<evidence type="ECO:0000256" key="7">
    <source>
        <dbReference type="ARBA" id="ARBA00047899"/>
    </source>
</evidence>
<dbReference type="GO" id="GO:0005634">
    <property type="term" value="C:nucleus"/>
    <property type="evidence" value="ECO:0007669"/>
    <property type="project" value="TreeGrafter"/>
</dbReference>
<keyword evidence="2" id="KW-0723">Serine/threonine-protein kinase</keyword>
<dbReference type="PANTHER" id="PTHR43671:SF98">
    <property type="entry name" value="SERINE_THREONINE-PROTEIN KINASE NEK11"/>
    <property type="match status" value="1"/>
</dbReference>
<evidence type="ECO:0000256" key="4">
    <source>
        <dbReference type="ARBA" id="ARBA00022741"/>
    </source>
</evidence>
<comment type="catalytic activity">
    <reaction evidence="8">
        <text>L-seryl-[protein] + ATP = O-phospho-L-seryl-[protein] + ADP + H(+)</text>
        <dbReference type="Rhea" id="RHEA:17989"/>
        <dbReference type="Rhea" id="RHEA-COMP:9863"/>
        <dbReference type="Rhea" id="RHEA-COMP:11604"/>
        <dbReference type="ChEBI" id="CHEBI:15378"/>
        <dbReference type="ChEBI" id="CHEBI:29999"/>
        <dbReference type="ChEBI" id="CHEBI:30616"/>
        <dbReference type="ChEBI" id="CHEBI:83421"/>
        <dbReference type="ChEBI" id="CHEBI:456216"/>
        <dbReference type="EC" id="2.7.11.1"/>
    </reaction>
</comment>
<dbReference type="PROSITE" id="PS00108">
    <property type="entry name" value="PROTEIN_KINASE_ST"/>
    <property type="match status" value="1"/>
</dbReference>
<evidence type="ECO:0000256" key="2">
    <source>
        <dbReference type="ARBA" id="ARBA00022527"/>
    </source>
</evidence>
<dbReference type="SUPFAM" id="SSF56112">
    <property type="entry name" value="Protein kinase-like (PK-like)"/>
    <property type="match status" value="1"/>
</dbReference>
<dbReference type="STRING" id="576137.A0A1L7WKS1"/>
<feature type="region of interest" description="Disordered" evidence="9">
    <location>
        <begin position="481"/>
        <end position="512"/>
    </location>
</feature>
<dbReference type="EMBL" id="FJOG01000003">
    <property type="protein sequence ID" value="CZR53375.1"/>
    <property type="molecule type" value="Genomic_DNA"/>
</dbReference>
<evidence type="ECO:0000256" key="6">
    <source>
        <dbReference type="ARBA" id="ARBA00022840"/>
    </source>
</evidence>
<evidence type="ECO:0000256" key="8">
    <source>
        <dbReference type="ARBA" id="ARBA00048679"/>
    </source>
</evidence>
<evidence type="ECO:0000259" key="10">
    <source>
        <dbReference type="PROSITE" id="PS50011"/>
    </source>
</evidence>
<dbReference type="GO" id="GO:0004674">
    <property type="term" value="F:protein serine/threonine kinase activity"/>
    <property type="evidence" value="ECO:0007669"/>
    <property type="project" value="UniProtKB-KW"/>
</dbReference>
<evidence type="ECO:0000256" key="9">
    <source>
        <dbReference type="SAM" id="MobiDB-lite"/>
    </source>
</evidence>
<evidence type="ECO:0000256" key="3">
    <source>
        <dbReference type="ARBA" id="ARBA00022679"/>
    </source>
</evidence>
<dbReference type="Gene3D" id="1.10.510.10">
    <property type="entry name" value="Transferase(Phosphotransferase) domain 1"/>
    <property type="match status" value="1"/>
</dbReference>
<dbReference type="InterPro" id="IPR011009">
    <property type="entry name" value="Kinase-like_dom_sf"/>
</dbReference>
<dbReference type="AlphaFoldDB" id="A0A1L7WKS1"/>